<dbReference type="AlphaFoldDB" id="A8LQT1"/>
<evidence type="ECO:0000256" key="6">
    <source>
        <dbReference type="ARBA" id="ARBA00023136"/>
    </source>
</evidence>
<dbReference type="PANTHER" id="PTHR33932">
    <property type="entry name" value="NA(+)/H(+) ANTIPORTER SUBUNIT B"/>
    <property type="match status" value="1"/>
</dbReference>
<dbReference type="Proteomes" id="UP000006833">
    <property type="component" value="Chromosome"/>
</dbReference>
<evidence type="ECO:0000256" key="1">
    <source>
        <dbReference type="ARBA" id="ARBA00004651"/>
    </source>
</evidence>
<comment type="subcellular location">
    <subcellularLocation>
        <location evidence="1">Cell membrane</location>
        <topology evidence="1">Multi-pass membrane protein</topology>
    </subcellularLocation>
</comment>
<dbReference type="eggNOG" id="COG2111">
    <property type="taxonomic scope" value="Bacteria"/>
</dbReference>
<proteinExistence type="inferred from homology"/>
<dbReference type="OrthoDB" id="9798859at2"/>
<dbReference type="RefSeq" id="WP_012177406.1">
    <property type="nucleotide sequence ID" value="NC_009952.1"/>
</dbReference>
<sequence length="150" mass="15622">MNSTILRTATRVLVPLFLLMSLLILWRGHNAPGGGFIGGLMAVIAVALYALAEGVAEARRFLRLDALSLAGLGLSMSIAGGLWGAAVGGAFLQGVWPFYGYVPGEGTSGWPVGSILLFDTGVFVTVLGAVCAILFALEDAVDAEPQEDQR</sequence>
<evidence type="ECO:0000256" key="5">
    <source>
        <dbReference type="ARBA" id="ARBA00022989"/>
    </source>
</evidence>
<dbReference type="InterPro" id="IPR050622">
    <property type="entry name" value="CPA3_antiporter_subunitB"/>
</dbReference>
<evidence type="ECO:0000313" key="10">
    <source>
        <dbReference type="Proteomes" id="UP000006833"/>
    </source>
</evidence>
<dbReference type="HOGENOM" id="CLU_101659_1_1_5"/>
<evidence type="ECO:0000256" key="3">
    <source>
        <dbReference type="ARBA" id="ARBA00022475"/>
    </source>
</evidence>
<dbReference type="GO" id="GO:0005886">
    <property type="term" value="C:plasma membrane"/>
    <property type="evidence" value="ECO:0007669"/>
    <property type="project" value="UniProtKB-SubCell"/>
</dbReference>
<gene>
    <name evidence="9" type="primary">mnhB</name>
    <name evidence="9" type="ordered locus">Dshi_0729</name>
</gene>
<name>A8LQT1_DINSH</name>
<protein>
    <submittedName>
        <fullName evidence="9">Na+/H+ antiporter MnhB subunit-related protein</fullName>
    </submittedName>
</protein>
<feature type="domain" description="Na+/H+ antiporter MnhB subunit-related protein" evidence="8">
    <location>
        <begin position="5"/>
        <end position="131"/>
    </location>
</feature>
<comment type="similarity">
    <text evidence="2">Belongs to the CPA3 antiporters (TC 2.A.63) subunit B family.</text>
</comment>
<keyword evidence="5 7" id="KW-1133">Transmembrane helix</keyword>
<dbReference type="EMBL" id="CP000830">
    <property type="protein sequence ID" value="ABV92474.1"/>
    <property type="molecule type" value="Genomic_DNA"/>
</dbReference>
<dbReference type="STRING" id="398580.Dshi_0729"/>
<evidence type="ECO:0000256" key="2">
    <source>
        <dbReference type="ARBA" id="ARBA00009425"/>
    </source>
</evidence>
<dbReference type="PANTHER" id="PTHR33932:SF4">
    <property type="entry name" value="NA(+)_H(+) ANTIPORTER SUBUNIT B"/>
    <property type="match status" value="1"/>
</dbReference>
<evidence type="ECO:0000313" key="9">
    <source>
        <dbReference type="EMBL" id="ABV92474.1"/>
    </source>
</evidence>
<feature type="transmembrane region" description="Helical" evidence="7">
    <location>
        <begin position="35"/>
        <end position="52"/>
    </location>
</feature>
<dbReference type="Pfam" id="PF04039">
    <property type="entry name" value="MnhB"/>
    <property type="match status" value="1"/>
</dbReference>
<evidence type="ECO:0000256" key="4">
    <source>
        <dbReference type="ARBA" id="ARBA00022692"/>
    </source>
</evidence>
<evidence type="ECO:0000259" key="8">
    <source>
        <dbReference type="Pfam" id="PF04039"/>
    </source>
</evidence>
<feature type="transmembrane region" description="Helical" evidence="7">
    <location>
        <begin position="112"/>
        <end position="137"/>
    </location>
</feature>
<keyword evidence="4 7" id="KW-0812">Transmembrane</keyword>
<evidence type="ECO:0000256" key="7">
    <source>
        <dbReference type="SAM" id="Phobius"/>
    </source>
</evidence>
<dbReference type="KEGG" id="dsh:Dshi_0729"/>
<feature type="transmembrane region" description="Helical" evidence="7">
    <location>
        <begin position="12"/>
        <end position="29"/>
    </location>
</feature>
<keyword evidence="3" id="KW-1003">Cell membrane</keyword>
<keyword evidence="10" id="KW-1185">Reference proteome</keyword>
<organism evidence="9 10">
    <name type="scientific">Dinoroseobacter shibae (strain DSM 16493 / NCIMB 14021 / DFL 12)</name>
    <dbReference type="NCBI Taxonomy" id="398580"/>
    <lineage>
        <taxon>Bacteria</taxon>
        <taxon>Pseudomonadati</taxon>
        <taxon>Pseudomonadota</taxon>
        <taxon>Alphaproteobacteria</taxon>
        <taxon>Rhodobacterales</taxon>
        <taxon>Roseobacteraceae</taxon>
        <taxon>Dinoroseobacter</taxon>
    </lineage>
</organism>
<feature type="transmembrane region" description="Helical" evidence="7">
    <location>
        <begin position="64"/>
        <end position="92"/>
    </location>
</feature>
<reference evidence="10" key="1">
    <citation type="journal article" date="2010" name="ISME J.">
        <title>The complete genome sequence of the algal symbiont Dinoroseobacter shibae: a hitchhiker's guide to life in the sea.</title>
        <authorList>
            <person name="Wagner-Dobler I."/>
            <person name="Ballhausen B."/>
            <person name="Berger M."/>
            <person name="Brinkhoff T."/>
            <person name="Buchholz I."/>
            <person name="Bunk B."/>
            <person name="Cypionka H."/>
            <person name="Daniel R."/>
            <person name="Drepper T."/>
            <person name="Gerdts G."/>
            <person name="Hahnke S."/>
            <person name="Han C."/>
            <person name="Jahn D."/>
            <person name="Kalhoefer D."/>
            <person name="Kiss H."/>
            <person name="Klenk H.P."/>
            <person name="Kyrpides N."/>
            <person name="Liebl W."/>
            <person name="Liesegang H."/>
            <person name="Meincke L."/>
            <person name="Pati A."/>
            <person name="Petersen J."/>
            <person name="Piekarski T."/>
            <person name="Pommerenke C."/>
            <person name="Pradella S."/>
            <person name="Pukall R."/>
            <person name="Rabus R."/>
            <person name="Stackebrandt E."/>
            <person name="Thole S."/>
            <person name="Thompson L."/>
            <person name="Tielen P."/>
            <person name="Tomasch J."/>
            <person name="von Jan M."/>
            <person name="Wanphrut N."/>
            <person name="Wichels A."/>
            <person name="Zech H."/>
            <person name="Simon M."/>
        </authorList>
    </citation>
    <scope>NUCLEOTIDE SEQUENCE [LARGE SCALE GENOMIC DNA]</scope>
    <source>
        <strain evidence="10">DSM 16493 / NCIMB 14021 / DFL 12</strain>
    </source>
</reference>
<keyword evidence="6 7" id="KW-0472">Membrane</keyword>
<dbReference type="InterPro" id="IPR007182">
    <property type="entry name" value="MnhB"/>
</dbReference>
<accession>A8LQT1</accession>